<dbReference type="EMBL" id="AGCI01000008">
    <property type="protein sequence ID" value="EHM47929.1"/>
    <property type="molecule type" value="Genomic_DNA"/>
</dbReference>
<reference evidence="1 2" key="1">
    <citation type="submission" date="2011-08" db="EMBL/GenBank/DDBJ databases">
        <authorList>
            <person name="Weinstock G."/>
            <person name="Sodergren E."/>
            <person name="Clifton S."/>
            <person name="Fulton L."/>
            <person name="Fulton B."/>
            <person name="Courtney L."/>
            <person name="Fronick C."/>
            <person name="Harrison M."/>
            <person name="Strong C."/>
            <person name="Farmer C."/>
            <person name="Delahaunty K."/>
            <person name="Markovic C."/>
            <person name="Hall O."/>
            <person name="Minx P."/>
            <person name="Tomlinson C."/>
            <person name="Mitreva M."/>
            <person name="Hou S."/>
            <person name="Chen J."/>
            <person name="Wollam A."/>
            <person name="Pepin K.H."/>
            <person name="Johnson M."/>
            <person name="Bhonagiri V."/>
            <person name="Zhang X."/>
            <person name="Suruliraj S."/>
            <person name="Warren W."/>
            <person name="Chinwalla A."/>
            <person name="Mardis E.R."/>
            <person name="Wilson R.K."/>
        </authorList>
    </citation>
    <scope>NUCLEOTIDE SEQUENCE [LARGE SCALE GENOMIC DNA]</scope>
    <source>
        <strain evidence="1 2">ATCC 51873</strain>
    </source>
</reference>
<evidence type="ECO:0000313" key="2">
    <source>
        <dbReference type="Proteomes" id="UP000005959"/>
    </source>
</evidence>
<dbReference type="HOGENOM" id="CLU_3062115_0_0_6"/>
<name>G9Y1G2_HAFAL</name>
<evidence type="ECO:0000313" key="1">
    <source>
        <dbReference type="EMBL" id="EHM47929.1"/>
    </source>
</evidence>
<accession>G9Y1G2</accession>
<comment type="caution">
    <text evidence="1">The sequence shown here is derived from an EMBL/GenBank/DDBJ whole genome shotgun (WGS) entry which is preliminary data.</text>
</comment>
<dbReference type="Proteomes" id="UP000005959">
    <property type="component" value="Unassembled WGS sequence"/>
</dbReference>
<sequence>MTEMIFTMGKPKVLLRQSTLTLTFVVESVAYWHKKGRIIGLNIFCSKMFYLKN</sequence>
<gene>
    <name evidence="1" type="ORF">HMPREF0454_00390</name>
</gene>
<proteinExistence type="predicted"/>
<organism evidence="1 2">
    <name type="scientific">Hafnia alvei ATCC 51873</name>
    <dbReference type="NCBI Taxonomy" id="1002364"/>
    <lineage>
        <taxon>Bacteria</taxon>
        <taxon>Pseudomonadati</taxon>
        <taxon>Pseudomonadota</taxon>
        <taxon>Gammaproteobacteria</taxon>
        <taxon>Enterobacterales</taxon>
        <taxon>Hafniaceae</taxon>
        <taxon>Hafnia</taxon>
    </lineage>
</organism>
<dbReference type="PATRIC" id="fig|1002364.3.peg.353"/>
<dbReference type="AlphaFoldDB" id="G9Y1G2"/>
<protein>
    <submittedName>
        <fullName evidence="1">Uncharacterized protein</fullName>
    </submittedName>
</protein>